<dbReference type="AlphaFoldDB" id="A0A1H2Z9N6"/>
<keyword evidence="2" id="KW-1185">Reference proteome</keyword>
<sequence>MIKGLLFLLAIFCTLVGLLVFAKSRPAPSPDGAGLNVGHQTVTVA</sequence>
<evidence type="ECO:0000313" key="2">
    <source>
        <dbReference type="Proteomes" id="UP000199441"/>
    </source>
</evidence>
<protein>
    <submittedName>
        <fullName evidence="1">Uncharacterized protein</fullName>
    </submittedName>
</protein>
<organism evidence="1 2">
    <name type="scientific">Litoreibacter albidus</name>
    <dbReference type="NCBI Taxonomy" id="670155"/>
    <lineage>
        <taxon>Bacteria</taxon>
        <taxon>Pseudomonadati</taxon>
        <taxon>Pseudomonadota</taxon>
        <taxon>Alphaproteobacteria</taxon>
        <taxon>Rhodobacterales</taxon>
        <taxon>Roseobacteraceae</taxon>
        <taxon>Litoreibacter</taxon>
    </lineage>
</organism>
<dbReference type="Proteomes" id="UP000199441">
    <property type="component" value="Unassembled WGS sequence"/>
</dbReference>
<dbReference type="STRING" id="670155.SAMN04488001_2491"/>
<gene>
    <name evidence="1" type="ORF">SAMN04488001_2491</name>
</gene>
<accession>A0A1H2Z9N6</accession>
<evidence type="ECO:0000313" key="1">
    <source>
        <dbReference type="EMBL" id="SDX14162.1"/>
    </source>
</evidence>
<name>A0A1H2Z9N6_9RHOB</name>
<proteinExistence type="predicted"/>
<dbReference type="RefSeq" id="WP_170833463.1">
    <property type="nucleotide sequence ID" value="NZ_FNOI01000004.1"/>
</dbReference>
<dbReference type="EMBL" id="FNOI01000004">
    <property type="protein sequence ID" value="SDX14162.1"/>
    <property type="molecule type" value="Genomic_DNA"/>
</dbReference>
<reference evidence="2" key="1">
    <citation type="submission" date="2016-10" db="EMBL/GenBank/DDBJ databases">
        <authorList>
            <person name="Varghese N."/>
            <person name="Submissions S."/>
        </authorList>
    </citation>
    <scope>NUCLEOTIDE SEQUENCE [LARGE SCALE GENOMIC DNA]</scope>
    <source>
        <strain evidence="2">DSM 26922</strain>
    </source>
</reference>